<dbReference type="InterPro" id="IPR012037">
    <property type="entry name" value="Alpha/beta-hydrolase_fam"/>
</dbReference>
<dbReference type="Proteomes" id="UP000596351">
    <property type="component" value="Plasmid p4"/>
</dbReference>
<name>A0ABX7F3L5_9HYPH</name>
<evidence type="ECO:0000259" key="3">
    <source>
        <dbReference type="Pfam" id="PF15420"/>
    </source>
</evidence>
<keyword evidence="5" id="KW-1185">Reference proteome</keyword>
<dbReference type="Pfam" id="PF10081">
    <property type="entry name" value="Abhydrolase_9"/>
    <property type="match status" value="1"/>
</dbReference>
<evidence type="ECO:0000259" key="2">
    <source>
        <dbReference type="Pfam" id="PF10081"/>
    </source>
</evidence>
<feature type="transmembrane region" description="Helical" evidence="1">
    <location>
        <begin position="170"/>
        <end position="193"/>
    </location>
</feature>
<evidence type="ECO:0008006" key="6">
    <source>
        <dbReference type="Google" id="ProtNLM"/>
    </source>
</evidence>
<evidence type="ECO:0000313" key="4">
    <source>
        <dbReference type="EMBL" id="QRF54784.1"/>
    </source>
</evidence>
<feature type="domain" description="Alpha/beta-hydrolase catalytic" evidence="2">
    <location>
        <begin position="261"/>
        <end position="547"/>
    </location>
</feature>
<organism evidence="4 5">
    <name type="scientific">Rhizobium rosettiformans</name>
    <dbReference type="NCBI Taxonomy" id="1368430"/>
    <lineage>
        <taxon>Bacteria</taxon>
        <taxon>Pseudomonadati</taxon>
        <taxon>Pseudomonadota</taxon>
        <taxon>Alphaproteobacteria</taxon>
        <taxon>Hyphomicrobiales</taxon>
        <taxon>Rhizobiaceae</taxon>
        <taxon>Rhizobium/Agrobacterium group</taxon>
        <taxon>Rhizobium</taxon>
    </lineage>
</organism>
<feature type="transmembrane region" description="Helical" evidence="1">
    <location>
        <begin position="87"/>
        <end position="105"/>
    </location>
</feature>
<keyword evidence="1" id="KW-1133">Transmembrane helix</keyword>
<feature type="transmembrane region" description="Helical" evidence="1">
    <location>
        <begin position="49"/>
        <end position="67"/>
    </location>
</feature>
<evidence type="ECO:0000313" key="5">
    <source>
        <dbReference type="Proteomes" id="UP000596351"/>
    </source>
</evidence>
<keyword evidence="4" id="KW-0614">Plasmid</keyword>
<dbReference type="EMBL" id="CP032409">
    <property type="protein sequence ID" value="QRF54784.1"/>
    <property type="molecule type" value="Genomic_DNA"/>
</dbReference>
<feature type="transmembrane region" description="Helical" evidence="1">
    <location>
        <begin position="12"/>
        <end position="37"/>
    </location>
</feature>
<dbReference type="InterPro" id="IPR027787">
    <property type="entry name" value="Alpha/beta-hydrolase_catalytic"/>
</dbReference>
<accession>A0ABX7F3L5</accession>
<proteinExistence type="predicted"/>
<geneLocation type="plasmid" evidence="4 5">
    <name>p4</name>
</geneLocation>
<dbReference type="Pfam" id="PF15420">
    <property type="entry name" value="Abhydrolase_9_N"/>
    <property type="match status" value="1"/>
</dbReference>
<evidence type="ECO:0000256" key="1">
    <source>
        <dbReference type="SAM" id="Phobius"/>
    </source>
</evidence>
<protein>
    <recommendedName>
        <fullName evidence="6">Alpha/beta-hydrolase family protein</fullName>
    </recommendedName>
</protein>
<dbReference type="PIRSF" id="PIRSF007542">
    <property type="entry name" value="UCP007542"/>
    <property type="match status" value="1"/>
</dbReference>
<keyword evidence="1" id="KW-0472">Membrane</keyword>
<feature type="domain" description="Alpha/beta-hydrolase N-terminal" evidence="3">
    <location>
        <begin position="38"/>
        <end position="244"/>
    </location>
</feature>
<dbReference type="InterPro" id="IPR027788">
    <property type="entry name" value="Alpha/beta-hydrolase_N_dom"/>
</dbReference>
<gene>
    <name evidence="4" type="ORF">D4A92_25035</name>
</gene>
<sequence>MLNKESRPDGMIQVLPSLFGALSPTGVLLGAVLFAMSLTPSMVPRGPEIQGALGGLVFAIGYLISYLARSVLRWLGLRPIFRPSPALLHATYALALVICGFGLWMGADWQNSIRKAWDLPELDGFATTFVVALALVVAVLLLFAGRLFELLAAKWHLRSARFLPPRVARGVGLLLALVIFWAVIDGIAFRLALRTIDTTSRIADLVIPPDLAPPSDAATPGSPASLIAWEDLGRWGRGYVISGPDRDDIAAFWNAAARQPIRVYVGLTASGSAEDRAKLAFDELMRVGGFERKYLVIATPTGSGWLDPGAMDTLEYMTRGDVATVAIQYSYLSSPMSVIVDPENGIAESHALFDLIYRHWTALPAAERPRLYLHGLSLGAFLSQETVPLLNVFGDPFQGALWTGSPFLSEMWRMVQDRRDPDSPAWRPKFGNGSLIRTTNQFGGLERFDATWGPIRLVFLQYGSDPIVFFDYSLAWRRPDWLRSNRAPDLGPDMRWLPLVTMLQVGFDMAVAVGTLGYGHDYAARHYIPAWAETLDPAGWTPEIEARLVAHLRDLTPR</sequence>
<keyword evidence="1" id="KW-0812">Transmembrane</keyword>
<reference evidence="4 5" key="1">
    <citation type="submission" date="2018-09" db="EMBL/GenBank/DDBJ databases">
        <title>Rhizobium sp. MAE2-X.</title>
        <authorList>
            <person name="Lee Y."/>
            <person name="Jeon C.O."/>
        </authorList>
    </citation>
    <scope>NUCLEOTIDE SEQUENCE [LARGE SCALE GENOMIC DNA]</scope>
    <source>
        <strain evidence="4 5">MAE2-X</strain>
        <plasmid evidence="4 5">p4</plasmid>
    </source>
</reference>
<feature type="transmembrane region" description="Helical" evidence="1">
    <location>
        <begin position="125"/>
        <end position="149"/>
    </location>
</feature>